<proteinExistence type="predicted"/>
<accession>A0A4R1LWQ5</accession>
<organism evidence="2 3">
    <name type="scientific">Albibacterium bauzanense</name>
    <dbReference type="NCBI Taxonomy" id="653929"/>
    <lineage>
        <taxon>Bacteria</taxon>
        <taxon>Pseudomonadati</taxon>
        <taxon>Bacteroidota</taxon>
        <taxon>Sphingobacteriia</taxon>
        <taxon>Sphingobacteriales</taxon>
        <taxon>Sphingobacteriaceae</taxon>
        <taxon>Albibacterium</taxon>
    </lineage>
</organism>
<protein>
    <submittedName>
        <fullName evidence="2">Uncharacterized protein</fullName>
    </submittedName>
</protein>
<sequence>MDNYSKQYFQHDKATIINYGKLFIDSEGGCNWEKLWIGSTKSLSRPSWLHFYYDLYTNKFQESIDNLLNYEIGAYQREQIIHDTKDLVEILKTTETTNPQNPASKTYVSIELAALEKFKEAIEYLFENYILENFPWGEGERQDIVIIKLINGQFKEILLEGYYSIINYYENEDQQKIRELEKQIQDFKNTIQILKEDTKLNESRLNELKNQKNEIQSKSNQLKVQQRTDKKSIKELTKEIQKLRQENDVVYSLEDDLSDSTHNDLFALILLNELDLLDSKVWDNAESIDDVANVLYNLLKISKKLKLTAKSIVKYRGIILYPHTDHKRYEGWQKTYNKRVTEIMNKYLPKKEIKLIKPIKLK</sequence>
<reference evidence="2 3" key="1">
    <citation type="submission" date="2019-03" db="EMBL/GenBank/DDBJ databases">
        <title>Genomic Encyclopedia of Archaeal and Bacterial Type Strains, Phase II (KMG-II): from individual species to whole genera.</title>
        <authorList>
            <person name="Goeker M."/>
        </authorList>
    </citation>
    <scope>NUCLEOTIDE SEQUENCE [LARGE SCALE GENOMIC DNA]</scope>
    <source>
        <strain evidence="2 3">DSM 22554</strain>
    </source>
</reference>
<name>A0A4R1LWQ5_9SPHI</name>
<keyword evidence="3" id="KW-1185">Reference proteome</keyword>
<keyword evidence="1" id="KW-0175">Coiled coil</keyword>
<dbReference type="Proteomes" id="UP000294616">
    <property type="component" value="Unassembled WGS sequence"/>
</dbReference>
<dbReference type="EMBL" id="SMGO01000002">
    <property type="protein sequence ID" value="TCK82894.1"/>
    <property type="molecule type" value="Genomic_DNA"/>
</dbReference>
<evidence type="ECO:0000313" key="2">
    <source>
        <dbReference type="EMBL" id="TCK82894.1"/>
    </source>
</evidence>
<dbReference type="RefSeq" id="WP_132223116.1">
    <property type="nucleotide sequence ID" value="NZ_SMGO01000002.1"/>
</dbReference>
<gene>
    <name evidence="2" type="ORF">C8N28_1480</name>
</gene>
<dbReference type="AlphaFoldDB" id="A0A4R1LWQ5"/>
<comment type="caution">
    <text evidence="2">The sequence shown here is derived from an EMBL/GenBank/DDBJ whole genome shotgun (WGS) entry which is preliminary data.</text>
</comment>
<evidence type="ECO:0000256" key="1">
    <source>
        <dbReference type="SAM" id="Coils"/>
    </source>
</evidence>
<feature type="coiled-coil region" evidence="1">
    <location>
        <begin position="170"/>
        <end position="253"/>
    </location>
</feature>
<evidence type="ECO:0000313" key="3">
    <source>
        <dbReference type="Proteomes" id="UP000294616"/>
    </source>
</evidence>